<dbReference type="InterPro" id="IPR019402">
    <property type="entry name" value="CWH43_N"/>
</dbReference>
<feature type="transmembrane region" description="Helical" evidence="5">
    <location>
        <begin position="167"/>
        <end position="187"/>
    </location>
</feature>
<evidence type="ECO:0000256" key="1">
    <source>
        <dbReference type="ARBA" id="ARBA00004127"/>
    </source>
</evidence>
<dbReference type="PANTHER" id="PTHR21324">
    <property type="entry name" value="FASTING-INDUCIBLE INTEGRAL MEMBRANE PROTEIN TM6P1-RELATED"/>
    <property type="match status" value="1"/>
</dbReference>
<keyword evidence="2 5" id="KW-0812">Transmembrane</keyword>
<keyword evidence="3 5" id="KW-1133">Transmembrane helix</keyword>
<proteinExistence type="predicted"/>
<dbReference type="PROSITE" id="PS51257">
    <property type="entry name" value="PROKAR_LIPOPROTEIN"/>
    <property type="match status" value="1"/>
</dbReference>
<comment type="caution">
    <text evidence="7">The sequence shown here is derived from an EMBL/GenBank/DDBJ whole genome shotgun (WGS) entry which is preliminary data.</text>
</comment>
<dbReference type="EMBL" id="MLAK01000078">
    <property type="protein sequence ID" value="OHT16722.1"/>
    <property type="molecule type" value="Genomic_DNA"/>
</dbReference>
<gene>
    <name evidence="7" type="ORF">TRFO_12981</name>
</gene>
<dbReference type="PANTHER" id="PTHR21324:SF2">
    <property type="entry name" value="EG:22E5.9 PROTEIN"/>
    <property type="match status" value="1"/>
</dbReference>
<sequence>MKAESMIIQLGSPKTIYKIASIFPVVTVLACWSIYYSTNHFRKGRIRTISETVQFFPENRIFPVAMNIEAMFLFFILVVRQKIIHKLFDFKKITKSSLFKFSYYLTSFLIPVNALGLSILADVTLIDHKIIHLAAAFTFFLGMFLYFCISDFWAKKAGYEISIVSRLIPYLGILLFIAHIVITVVFWRNRLVYSIGSIIQYTCALLIFTKIWMLAKETPKHLVMNGNEHYKSE</sequence>
<dbReference type="GeneID" id="94831669"/>
<feature type="transmembrane region" description="Helical" evidence="5">
    <location>
        <begin position="193"/>
        <end position="215"/>
    </location>
</feature>
<comment type="subcellular location">
    <subcellularLocation>
        <location evidence="1">Endomembrane system</location>
        <topology evidence="1">Multi-pass membrane protein</topology>
    </subcellularLocation>
</comment>
<evidence type="ECO:0000256" key="2">
    <source>
        <dbReference type="ARBA" id="ARBA00022692"/>
    </source>
</evidence>
<dbReference type="Pfam" id="PF10277">
    <property type="entry name" value="Frag1"/>
    <property type="match status" value="1"/>
</dbReference>
<dbReference type="GO" id="GO:0012505">
    <property type="term" value="C:endomembrane system"/>
    <property type="evidence" value="ECO:0007669"/>
    <property type="project" value="UniProtKB-SubCell"/>
</dbReference>
<evidence type="ECO:0000256" key="5">
    <source>
        <dbReference type="SAM" id="Phobius"/>
    </source>
</evidence>
<feature type="transmembrane region" description="Helical" evidence="5">
    <location>
        <begin position="61"/>
        <end position="80"/>
    </location>
</feature>
<name>A0A1J4KZY8_9EUKA</name>
<dbReference type="InterPro" id="IPR050911">
    <property type="entry name" value="DRAM/TMEM150_Autophagy_Mod"/>
</dbReference>
<organism evidence="7 8">
    <name type="scientific">Tritrichomonas foetus</name>
    <dbReference type="NCBI Taxonomy" id="1144522"/>
    <lineage>
        <taxon>Eukaryota</taxon>
        <taxon>Metamonada</taxon>
        <taxon>Parabasalia</taxon>
        <taxon>Tritrichomonadida</taxon>
        <taxon>Tritrichomonadidae</taxon>
        <taxon>Tritrichomonas</taxon>
    </lineage>
</organism>
<dbReference type="Proteomes" id="UP000179807">
    <property type="component" value="Unassembled WGS sequence"/>
</dbReference>
<dbReference type="VEuPathDB" id="TrichDB:TRFO_12981"/>
<accession>A0A1J4KZY8</accession>
<evidence type="ECO:0000259" key="6">
    <source>
        <dbReference type="Pfam" id="PF10277"/>
    </source>
</evidence>
<feature type="domain" description="CWH43-like N-terminal" evidence="6">
    <location>
        <begin position="19"/>
        <end position="215"/>
    </location>
</feature>
<feature type="transmembrane region" description="Helical" evidence="5">
    <location>
        <begin position="16"/>
        <end position="35"/>
    </location>
</feature>
<evidence type="ECO:0000313" key="8">
    <source>
        <dbReference type="Proteomes" id="UP000179807"/>
    </source>
</evidence>
<evidence type="ECO:0000256" key="3">
    <source>
        <dbReference type="ARBA" id="ARBA00022989"/>
    </source>
</evidence>
<feature type="transmembrane region" description="Helical" evidence="5">
    <location>
        <begin position="101"/>
        <end position="121"/>
    </location>
</feature>
<dbReference type="RefSeq" id="XP_068369858.1">
    <property type="nucleotide sequence ID" value="XM_068496965.1"/>
</dbReference>
<dbReference type="AlphaFoldDB" id="A0A1J4KZY8"/>
<keyword evidence="8" id="KW-1185">Reference proteome</keyword>
<feature type="transmembrane region" description="Helical" evidence="5">
    <location>
        <begin position="133"/>
        <end position="155"/>
    </location>
</feature>
<evidence type="ECO:0000313" key="7">
    <source>
        <dbReference type="EMBL" id="OHT16722.1"/>
    </source>
</evidence>
<protein>
    <recommendedName>
        <fullName evidence="6">CWH43-like N-terminal domain-containing protein</fullName>
    </recommendedName>
</protein>
<evidence type="ECO:0000256" key="4">
    <source>
        <dbReference type="ARBA" id="ARBA00023136"/>
    </source>
</evidence>
<reference evidence="7" key="1">
    <citation type="submission" date="2016-10" db="EMBL/GenBank/DDBJ databases">
        <authorList>
            <person name="Benchimol M."/>
            <person name="Almeida L.G."/>
            <person name="Vasconcelos A.T."/>
            <person name="Perreira-Neves A."/>
            <person name="Rosa I.A."/>
            <person name="Tasca T."/>
            <person name="Bogo M.R."/>
            <person name="de Souza W."/>
        </authorList>
    </citation>
    <scope>NUCLEOTIDE SEQUENCE [LARGE SCALE GENOMIC DNA]</scope>
    <source>
        <strain evidence="7">K</strain>
    </source>
</reference>
<keyword evidence="4 5" id="KW-0472">Membrane</keyword>